<keyword evidence="2" id="KW-1185">Reference proteome</keyword>
<sequence>MTKEPNVIKQNNPDGSYFLMNDNGLGYFKRTDRIKAGTITSGSLKTAPRITAMTISKNGVIKVTDDADLPLTRHTPVEGDDFKDAVTKITDAPIGPGEI</sequence>
<dbReference type="EMBL" id="AZEC01000005">
    <property type="protein sequence ID" value="KRL13071.1"/>
    <property type="molecule type" value="Genomic_DNA"/>
</dbReference>
<proteinExistence type="predicted"/>
<dbReference type="RefSeq" id="WP_057820068.1">
    <property type="nucleotide sequence ID" value="NZ_AZEC01000005.1"/>
</dbReference>
<name>A0A0R1MY70_9LACO</name>
<comment type="caution">
    <text evidence="1">The sequence shown here is derived from an EMBL/GenBank/DDBJ whole genome shotgun (WGS) entry which is preliminary data.</text>
</comment>
<dbReference type="Proteomes" id="UP000051330">
    <property type="component" value="Unassembled WGS sequence"/>
</dbReference>
<dbReference type="AlphaFoldDB" id="A0A0R1MY70"/>
<evidence type="ECO:0000313" key="2">
    <source>
        <dbReference type="Proteomes" id="UP000051330"/>
    </source>
</evidence>
<protein>
    <submittedName>
        <fullName evidence="1">Uncharacterized protein</fullName>
    </submittedName>
</protein>
<evidence type="ECO:0000313" key="1">
    <source>
        <dbReference type="EMBL" id="KRL13071.1"/>
    </source>
</evidence>
<accession>A0A0R1MY70</accession>
<organism evidence="1 2">
    <name type="scientific">Schleiferilactobacillus perolens DSM 12744</name>
    <dbReference type="NCBI Taxonomy" id="1423792"/>
    <lineage>
        <taxon>Bacteria</taxon>
        <taxon>Bacillati</taxon>
        <taxon>Bacillota</taxon>
        <taxon>Bacilli</taxon>
        <taxon>Lactobacillales</taxon>
        <taxon>Lactobacillaceae</taxon>
        <taxon>Schleiferilactobacillus</taxon>
    </lineage>
</organism>
<reference evidence="1 2" key="1">
    <citation type="journal article" date="2015" name="Genome Announc.">
        <title>Expanding the biotechnology potential of lactobacilli through comparative genomics of 213 strains and associated genera.</title>
        <authorList>
            <person name="Sun Z."/>
            <person name="Harris H.M."/>
            <person name="McCann A."/>
            <person name="Guo C."/>
            <person name="Argimon S."/>
            <person name="Zhang W."/>
            <person name="Yang X."/>
            <person name="Jeffery I.B."/>
            <person name="Cooney J.C."/>
            <person name="Kagawa T.F."/>
            <person name="Liu W."/>
            <person name="Song Y."/>
            <person name="Salvetti E."/>
            <person name="Wrobel A."/>
            <person name="Rasinkangas P."/>
            <person name="Parkhill J."/>
            <person name="Rea M.C."/>
            <person name="O'Sullivan O."/>
            <person name="Ritari J."/>
            <person name="Douillard F.P."/>
            <person name="Paul Ross R."/>
            <person name="Yang R."/>
            <person name="Briner A.E."/>
            <person name="Felis G.E."/>
            <person name="de Vos W.M."/>
            <person name="Barrangou R."/>
            <person name="Klaenhammer T.R."/>
            <person name="Caufield P.W."/>
            <person name="Cui Y."/>
            <person name="Zhang H."/>
            <person name="O'Toole P.W."/>
        </authorList>
    </citation>
    <scope>NUCLEOTIDE SEQUENCE [LARGE SCALE GENOMIC DNA]</scope>
    <source>
        <strain evidence="1 2">DSM 12744</strain>
    </source>
</reference>
<gene>
    <name evidence="1" type="ORF">FD09_GL002612</name>
</gene>
<dbReference type="STRING" id="1423792.FD09_GL002612"/>